<sequence>MMIWIGNVSTEENQSSTLVCLAKYWSCAVAPFSSFSAISMQLSSKSPENTFSHLLSQRLG</sequence>
<evidence type="ECO:0000313" key="1">
    <source>
        <dbReference type="EMBL" id="CAH7671116.1"/>
    </source>
</evidence>
<dbReference type="AlphaFoldDB" id="A0AAV0ARR0"/>
<protein>
    <submittedName>
        <fullName evidence="1">Uncharacterized protein</fullName>
    </submittedName>
</protein>
<dbReference type="Proteomes" id="UP001153365">
    <property type="component" value="Unassembled WGS sequence"/>
</dbReference>
<gene>
    <name evidence="1" type="ORF">PPACK8108_LOCUS5878</name>
</gene>
<keyword evidence="2" id="KW-1185">Reference proteome</keyword>
<dbReference type="EMBL" id="CALTRL010001137">
    <property type="protein sequence ID" value="CAH7671116.1"/>
    <property type="molecule type" value="Genomic_DNA"/>
</dbReference>
<evidence type="ECO:0000313" key="2">
    <source>
        <dbReference type="Proteomes" id="UP001153365"/>
    </source>
</evidence>
<accession>A0AAV0ARR0</accession>
<organism evidence="1 2">
    <name type="scientific">Phakopsora pachyrhizi</name>
    <name type="common">Asian soybean rust disease fungus</name>
    <dbReference type="NCBI Taxonomy" id="170000"/>
    <lineage>
        <taxon>Eukaryota</taxon>
        <taxon>Fungi</taxon>
        <taxon>Dikarya</taxon>
        <taxon>Basidiomycota</taxon>
        <taxon>Pucciniomycotina</taxon>
        <taxon>Pucciniomycetes</taxon>
        <taxon>Pucciniales</taxon>
        <taxon>Phakopsoraceae</taxon>
        <taxon>Phakopsora</taxon>
    </lineage>
</organism>
<proteinExistence type="predicted"/>
<comment type="caution">
    <text evidence="1">The sequence shown here is derived from an EMBL/GenBank/DDBJ whole genome shotgun (WGS) entry which is preliminary data.</text>
</comment>
<reference evidence="1" key="1">
    <citation type="submission" date="2022-06" db="EMBL/GenBank/DDBJ databases">
        <authorList>
            <consortium name="SYNGENTA / RWTH Aachen University"/>
        </authorList>
    </citation>
    <scope>NUCLEOTIDE SEQUENCE</scope>
</reference>
<name>A0AAV0ARR0_PHAPC</name>